<feature type="transmembrane region" description="Helical" evidence="1">
    <location>
        <begin position="6"/>
        <end position="28"/>
    </location>
</feature>
<proteinExistence type="predicted"/>
<evidence type="ECO:0000256" key="1">
    <source>
        <dbReference type="SAM" id="Phobius"/>
    </source>
</evidence>
<keyword evidence="1" id="KW-1133">Transmembrane helix</keyword>
<evidence type="ECO:0000313" key="3">
    <source>
        <dbReference type="EMBL" id="BAN00987.1"/>
    </source>
</evidence>
<keyword evidence="4" id="KW-1185">Reference proteome</keyword>
<dbReference type="InterPro" id="IPR002035">
    <property type="entry name" value="VWF_A"/>
</dbReference>
<dbReference type="AlphaFoldDB" id="A0A6C7E1B4"/>
<dbReference type="KEGG" id="aym:YM304_06730"/>
<sequence>MTLPELLIVITMMGVLSAVIGTAIVTTFRVSRSTEGRVNVARAEQNIDVWLPADLASTDVTDLTLPAVDTSPTATPCGNCGSIDLSGSNALQLAWTTQIAGASAGDAPIEIVTRVQYQYIRVGDEWQIQRIECVGSEPCRMNVVLHDLDGPPDPSAYADVAPTWVFDVAAPDSNPDLSDTARRVVVTINGGGESAGAGGGENTVSLTAGGRTTDEIAADDFIVPSFVRARSRCGGPISLLVDTSGSIPTNDLNNVVEPGVQAFINAFRDTPTQIQVIEFGDHARPMGPGNDWHKYVDMTDEAAVDALVAEVTKLSDRRAGARTNWEDPFFRALKNADGTAALQASNRIVFFTDGVPTVHRRMDPESGKPADQFYTGTQVDYNAGKYDPSKWTAIYNQTAVTKFNQESFDRTDALLDANRGIDLIFVGVGNGLQSVDRKWIQNRQAYTDPSADPAPVVNRAGKDILTELLANAPSGQVPAVQSGGEYTNAEVANYYEQSNFNAANFAAAMRAAALKDCGGTLTLQTRLADGTPVSDEFVYENSEFRDDDGVVIGSEVRRVTTSSTFKTGTFDFEIPSDTEYFDVDIVPQELQTQAGYTPVGWSCRAGADPRVPEAVIDVPDSAYDGITVRVRPNEAVSCILEVTT</sequence>
<dbReference type="EMBL" id="AP012057">
    <property type="protein sequence ID" value="BAN00987.1"/>
    <property type="molecule type" value="Genomic_DNA"/>
</dbReference>
<dbReference type="Gene3D" id="3.40.50.410">
    <property type="entry name" value="von Willebrand factor, type A domain"/>
    <property type="match status" value="1"/>
</dbReference>
<evidence type="ECO:0000259" key="2">
    <source>
        <dbReference type="PROSITE" id="PS50234"/>
    </source>
</evidence>
<dbReference type="SUPFAM" id="SSF53300">
    <property type="entry name" value="vWA-like"/>
    <property type="match status" value="1"/>
</dbReference>
<organism evidence="3 4">
    <name type="scientific">Ilumatobacter coccineus (strain NBRC 103263 / KCTC 29153 / YM16-304)</name>
    <dbReference type="NCBI Taxonomy" id="1313172"/>
    <lineage>
        <taxon>Bacteria</taxon>
        <taxon>Bacillati</taxon>
        <taxon>Actinomycetota</taxon>
        <taxon>Acidimicrobiia</taxon>
        <taxon>Acidimicrobiales</taxon>
        <taxon>Ilumatobacteraceae</taxon>
        <taxon>Ilumatobacter</taxon>
    </lineage>
</organism>
<name>A0A6C7E1B4_ILUCY</name>
<keyword evidence="1" id="KW-0812">Transmembrane</keyword>
<reference evidence="3 4" key="1">
    <citation type="journal article" date="2013" name="Int. J. Syst. Evol. Microbiol.">
        <title>Ilumatobacter nonamiense sp. nov. and Ilumatobacter coccineum sp. nov., isolated from seashore sand.</title>
        <authorList>
            <person name="Matsumoto A."/>
            <person name="Kasai H."/>
            <person name="Matsuo Y."/>
            <person name="Shizuri Y."/>
            <person name="Ichikawa N."/>
            <person name="Fujita N."/>
            <person name="Omura S."/>
            <person name="Takahashi Y."/>
        </authorList>
    </citation>
    <scope>NUCLEOTIDE SEQUENCE [LARGE SCALE GENOMIC DNA]</scope>
    <source>
        <strain evidence="4">NBRC 103263 / KCTC 29153 / YM16-304</strain>
    </source>
</reference>
<evidence type="ECO:0000313" key="4">
    <source>
        <dbReference type="Proteomes" id="UP000011863"/>
    </source>
</evidence>
<protein>
    <recommendedName>
        <fullName evidence="2">VWFA domain-containing protein</fullName>
    </recommendedName>
</protein>
<dbReference type="Proteomes" id="UP000011863">
    <property type="component" value="Chromosome"/>
</dbReference>
<dbReference type="SMART" id="SM00327">
    <property type="entry name" value="VWA"/>
    <property type="match status" value="1"/>
</dbReference>
<dbReference type="InterPro" id="IPR036465">
    <property type="entry name" value="vWFA_dom_sf"/>
</dbReference>
<gene>
    <name evidence="3" type="ORF">YM304_06730</name>
</gene>
<feature type="domain" description="VWFA" evidence="2">
    <location>
        <begin position="236"/>
        <end position="472"/>
    </location>
</feature>
<keyword evidence="1" id="KW-0472">Membrane</keyword>
<dbReference type="CDD" id="cd00198">
    <property type="entry name" value="vWFA"/>
    <property type="match status" value="1"/>
</dbReference>
<accession>A0A6C7E1B4</accession>
<dbReference type="PROSITE" id="PS50234">
    <property type="entry name" value="VWFA"/>
    <property type="match status" value="1"/>
</dbReference>